<accession>A0ABX9XLF4</accession>
<gene>
    <name evidence="2" type="ORF">EF096_09330</name>
</gene>
<proteinExistence type="predicted"/>
<dbReference type="Pfam" id="PF12915">
    <property type="entry name" value="DUF3833"/>
    <property type="match status" value="1"/>
</dbReference>
<feature type="chain" id="PRO_5045816815" evidence="1">
    <location>
        <begin position="20"/>
        <end position="173"/>
    </location>
</feature>
<keyword evidence="3" id="KW-1185">Reference proteome</keyword>
<dbReference type="EMBL" id="RKKU01000009">
    <property type="protein sequence ID" value="ROZ84843.1"/>
    <property type="molecule type" value="Genomic_DNA"/>
</dbReference>
<dbReference type="RefSeq" id="WP_123889354.1">
    <property type="nucleotide sequence ID" value="NZ_RKKU01000009.1"/>
</dbReference>
<evidence type="ECO:0000313" key="3">
    <source>
        <dbReference type="Proteomes" id="UP000275199"/>
    </source>
</evidence>
<name>A0ABX9XLF4_9PSED</name>
<evidence type="ECO:0000256" key="1">
    <source>
        <dbReference type="SAM" id="SignalP"/>
    </source>
</evidence>
<comment type="caution">
    <text evidence="2">The sequence shown here is derived from an EMBL/GenBank/DDBJ whole genome shotgun (WGS) entry which is preliminary data.</text>
</comment>
<dbReference type="InterPro" id="IPR024409">
    <property type="entry name" value="DUF3833"/>
</dbReference>
<keyword evidence="1" id="KW-0732">Signal</keyword>
<organism evidence="2 3">
    <name type="scientific">Pseudomonas neustonica</name>
    <dbReference type="NCBI Taxonomy" id="2487346"/>
    <lineage>
        <taxon>Bacteria</taxon>
        <taxon>Pseudomonadati</taxon>
        <taxon>Pseudomonadota</taxon>
        <taxon>Gammaproteobacteria</taxon>
        <taxon>Pseudomonadales</taxon>
        <taxon>Pseudomonadaceae</taxon>
        <taxon>Pseudomonas</taxon>
    </lineage>
</organism>
<reference evidence="2 3" key="1">
    <citation type="submission" date="2018-11" db="EMBL/GenBank/DDBJ databases">
        <authorList>
            <person name="Jang G.I."/>
            <person name="Hwang C.Y."/>
        </authorList>
    </citation>
    <scope>NUCLEOTIDE SEQUENCE [LARGE SCALE GENOMIC DNA]</scope>
    <source>
        <strain evidence="2 3">SSM26</strain>
    </source>
</reference>
<dbReference type="Proteomes" id="UP000275199">
    <property type="component" value="Unassembled WGS sequence"/>
</dbReference>
<sequence>MKKLLTVLLCCVLASCASPDVEQYAAEKPALSLQDYLNGDLQAWGMFQDRSGEVIKRFHVKMTGTWEGDTGTLDERFTYSDGTTERRVWTLTRQPDGNWQGTADDVEGVAQGTLAGNAFHWRYTLRLPVGGRTWLVDLDDRMYLVDDNVMLNRAVMSKWGFTLGSITLSFYKP</sequence>
<feature type="signal peptide" evidence="1">
    <location>
        <begin position="1"/>
        <end position="19"/>
    </location>
</feature>
<dbReference type="PROSITE" id="PS51257">
    <property type="entry name" value="PROKAR_LIPOPROTEIN"/>
    <property type="match status" value="1"/>
</dbReference>
<evidence type="ECO:0000313" key="2">
    <source>
        <dbReference type="EMBL" id="ROZ84843.1"/>
    </source>
</evidence>
<protein>
    <submittedName>
        <fullName evidence="2">DUF3833 domain-containing protein</fullName>
    </submittedName>
</protein>